<dbReference type="AlphaFoldDB" id="A0A0C3IBR4"/>
<proteinExistence type="predicted"/>
<evidence type="ECO:0000313" key="3">
    <source>
        <dbReference type="Proteomes" id="UP000054217"/>
    </source>
</evidence>
<dbReference type="HOGENOM" id="CLU_2942734_0_0_1"/>
<dbReference type="EMBL" id="KN832096">
    <property type="protein sequence ID" value="KIN94497.1"/>
    <property type="molecule type" value="Genomic_DNA"/>
</dbReference>
<feature type="region of interest" description="Disordered" evidence="1">
    <location>
        <begin position="1"/>
        <end position="35"/>
    </location>
</feature>
<evidence type="ECO:0000256" key="1">
    <source>
        <dbReference type="SAM" id="MobiDB-lite"/>
    </source>
</evidence>
<keyword evidence="3" id="KW-1185">Reference proteome</keyword>
<protein>
    <submittedName>
        <fullName evidence="2">Uncharacterized protein</fullName>
    </submittedName>
</protein>
<evidence type="ECO:0000313" key="2">
    <source>
        <dbReference type="EMBL" id="KIN94497.1"/>
    </source>
</evidence>
<organism evidence="2 3">
    <name type="scientific">Pisolithus tinctorius Marx 270</name>
    <dbReference type="NCBI Taxonomy" id="870435"/>
    <lineage>
        <taxon>Eukaryota</taxon>
        <taxon>Fungi</taxon>
        <taxon>Dikarya</taxon>
        <taxon>Basidiomycota</taxon>
        <taxon>Agaricomycotina</taxon>
        <taxon>Agaricomycetes</taxon>
        <taxon>Agaricomycetidae</taxon>
        <taxon>Boletales</taxon>
        <taxon>Sclerodermatineae</taxon>
        <taxon>Pisolithaceae</taxon>
        <taxon>Pisolithus</taxon>
    </lineage>
</organism>
<name>A0A0C3IBR4_PISTI</name>
<sequence>MGGRLEVAVPRSKGATSADQDRMRSSAWDGDDGTPHIDAIPAHPYRWIAKVPCYPNLVVR</sequence>
<dbReference type="Proteomes" id="UP000054217">
    <property type="component" value="Unassembled WGS sequence"/>
</dbReference>
<accession>A0A0C3IBR4</accession>
<reference evidence="2 3" key="1">
    <citation type="submission" date="2014-04" db="EMBL/GenBank/DDBJ databases">
        <authorList>
            <consortium name="DOE Joint Genome Institute"/>
            <person name="Kuo A."/>
            <person name="Kohler A."/>
            <person name="Costa M.D."/>
            <person name="Nagy L.G."/>
            <person name="Floudas D."/>
            <person name="Copeland A."/>
            <person name="Barry K.W."/>
            <person name="Cichocki N."/>
            <person name="Veneault-Fourrey C."/>
            <person name="LaButti K."/>
            <person name="Lindquist E.A."/>
            <person name="Lipzen A."/>
            <person name="Lundell T."/>
            <person name="Morin E."/>
            <person name="Murat C."/>
            <person name="Sun H."/>
            <person name="Tunlid A."/>
            <person name="Henrissat B."/>
            <person name="Grigoriev I.V."/>
            <person name="Hibbett D.S."/>
            <person name="Martin F."/>
            <person name="Nordberg H.P."/>
            <person name="Cantor M.N."/>
            <person name="Hua S.X."/>
        </authorList>
    </citation>
    <scope>NUCLEOTIDE SEQUENCE [LARGE SCALE GENOMIC DNA]</scope>
    <source>
        <strain evidence="2 3">Marx 270</strain>
    </source>
</reference>
<gene>
    <name evidence="2" type="ORF">M404DRAFT_1008292</name>
</gene>
<reference evidence="3" key="2">
    <citation type="submission" date="2015-01" db="EMBL/GenBank/DDBJ databases">
        <title>Evolutionary Origins and Diversification of the Mycorrhizal Mutualists.</title>
        <authorList>
            <consortium name="DOE Joint Genome Institute"/>
            <consortium name="Mycorrhizal Genomics Consortium"/>
            <person name="Kohler A."/>
            <person name="Kuo A."/>
            <person name="Nagy L.G."/>
            <person name="Floudas D."/>
            <person name="Copeland A."/>
            <person name="Barry K.W."/>
            <person name="Cichocki N."/>
            <person name="Veneault-Fourrey C."/>
            <person name="LaButti K."/>
            <person name="Lindquist E.A."/>
            <person name="Lipzen A."/>
            <person name="Lundell T."/>
            <person name="Morin E."/>
            <person name="Murat C."/>
            <person name="Riley R."/>
            <person name="Ohm R."/>
            <person name="Sun H."/>
            <person name="Tunlid A."/>
            <person name="Henrissat B."/>
            <person name="Grigoriev I.V."/>
            <person name="Hibbett D.S."/>
            <person name="Martin F."/>
        </authorList>
    </citation>
    <scope>NUCLEOTIDE SEQUENCE [LARGE SCALE GENOMIC DNA]</scope>
    <source>
        <strain evidence="3">Marx 270</strain>
    </source>
</reference>
<dbReference type="InParanoid" id="A0A0C3IBR4"/>